<evidence type="ECO:0000256" key="3">
    <source>
        <dbReference type="ARBA" id="ARBA00022723"/>
    </source>
</evidence>
<dbReference type="RefSeq" id="WP_011751864.1">
    <property type="nucleotide sequence ID" value="NC_008698.1"/>
</dbReference>
<proteinExistence type="predicted"/>
<evidence type="ECO:0000256" key="7">
    <source>
        <dbReference type="ARBA" id="ARBA00023014"/>
    </source>
</evidence>
<dbReference type="AlphaFoldDB" id="A1RWL9"/>
<evidence type="ECO:0000256" key="1">
    <source>
        <dbReference type="ARBA" id="ARBA00022448"/>
    </source>
</evidence>
<evidence type="ECO:0000256" key="5">
    <source>
        <dbReference type="ARBA" id="ARBA00022982"/>
    </source>
</evidence>
<dbReference type="CDD" id="cd16374">
    <property type="entry name" value="DMSOR_beta_like"/>
    <property type="match status" value="1"/>
</dbReference>
<dbReference type="PANTHER" id="PTHR43177:SF5">
    <property type="entry name" value="ANAEROBIC DIMETHYL SULFOXIDE REDUCTASE CHAIN B-RELATED"/>
    <property type="match status" value="1"/>
</dbReference>
<dbReference type="EnsemblBacteria" id="ABL77599">
    <property type="protein sequence ID" value="ABL77599"/>
    <property type="gene ID" value="Tpen_0189"/>
</dbReference>
<keyword evidence="2" id="KW-0004">4Fe-4S</keyword>
<keyword evidence="7" id="KW-0411">Iron-sulfur</keyword>
<reference evidence="10" key="1">
    <citation type="journal article" date="2008" name="J. Bacteriol.">
        <title>Genome sequence of Thermofilum pendens reveals an exceptional loss of biosynthetic pathways without genome reduction.</title>
        <authorList>
            <person name="Anderson I."/>
            <person name="Rodriguez J."/>
            <person name="Susanti D."/>
            <person name="Porat I."/>
            <person name="Reich C."/>
            <person name="Ulrich L.E."/>
            <person name="Elkins J.G."/>
            <person name="Mavromatis K."/>
            <person name="Lykidis A."/>
            <person name="Kim E."/>
            <person name="Thompson L.S."/>
            <person name="Nolan M."/>
            <person name="Land M."/>
            <person name="Copeland A."/>
            <person name="Lapidus A."/>
            <person name="Lucas S."/>
            <person name="Detter C."/>
            <person name="Zhulin I.B."/>
            <person name="Olsen G.J."/>
            <person name="Whitman W."/>
            <person name="Mukhopadhyay B."/>
            <person name="Bristow J."/>
            <person name="Kyrpides N."/>
        </authorList>
    </citation>
    <scope>NUCLEOTIDE SEQUENCE [LARGE SCALE GENOMIC DNA]</scope>
    <source>
        <strain evidence="10">DSM 2475 / Hrk 5</strain>
    </source>
</reference>
<evidence type="ECO:0000256" key="4">
    <source>
        <dbReference type="ARBA" id="ARBA00022737"/>
    </source>
</evidence>
<gene>
    <name evidence="9" type="ordered locus">Tpen_0189</name>
</gene>
<organism evidence="9 10">
    <name type="scientific">Thermofilum pendens (strain DSM 2475 / Hrk 5)</name>
    <dbReference type="NCBI Taxonomy" id="368408"/>
    <lineage>
        <taxon>Archaea</taxon>
        <taxon>Thermoproteota</taxon>
        <taxon>Thermoprotei</taxon>
        <taxon>Thermofilales</taxon>
        <taxon>Thermofilaceae</taxon>
        <taxon>Thermofilum</taxon>
    </lineage>
</organism>
<dbReference type="Proteomes" id="UP000000641">
    <property type="component" value="Chromosome"/>
</dbReference>
<dbReference type="GeneID" id="4600622"/>
<dbReference type="GO" id="GO:0016491">
    <property type="term" value="F:oxidoreductase activity"/>
    <property type="evidence" value="ECO:0007669"/>
    <property type="project" value="UniProtKB-ARBA"/>
</dbReference>
<feature type="domain" description="4Fe-4S ferredoxin-type" evidence="8">
    <location>
        <begin position="18"/>
        <end position="37"/>
    </location>
</feature>
<dbReference type="PROSITE" id="PS00198">
    <property type="entry name" value="4FE4S_FER_1"/>
    <property type="match status" value="1"/>
</dbReference>
<dbReference type="GO" id="GO:0046872">
    <property type="term" value="F:metal ion binding"/>
    <property type="evidence" value="ECO:0007669"/>
    <property type="project" value="UniProtKB-KW"/>
</dbReference>
<dbReference type="STRING" id="368408.Tpen_0189"/>
<sequence>MAAGRNPVVEEKDPAIEKLVCIYPERCIGCRACEVACEIEHGGKSFIDVYLIEEARMCVPLNCRHCEEAPCMAVCPVKAIKRDAEGAVIVDSLRCIGCRLCVLACPFGIPTVDKELKIMVKCDMCAERRARGLEPACVATCPADALVYESVEEYQRAKRAATALKIAGSGRESEIKGIIV</sequence>
<dbReference type="Pfam" id="PF13247">
    <property type="entry name" value="Fer4_11"/>
    <property type="match status" value="1"/>
</dbReference>
<keyword evidence="6" id="KW-0408">Iron</keyword>
<evidence type="ECO:0000259" key="8">
    <source>
        <dbReference type="PROSITE" id="PS51379"/>
    </source>
</evidence>
<dbReference type="PANTHER" id="PTHR43177">
    <property type="entry name" value="PROTEIN NRFC"/>
    <property type="match status" value="1"/>
</dbReference>
<feature type="domain" description="4Fe-4S ferredoxin-type" evidence="8">
    <location>
        <begin position="53"/>
        <end position="85"/>
    </location>
</feature>
<evidence type="ECO:0000256" key="2">
    <source>
        <dbReference type="ARBA" id="ARBA00022485"/>
    </source>
</evidence>
<dbReference type="eggNOG" id="arCOG01500">
    <property type="taxonomic scope" value="Archaea"/>
</dbReference>
<keyword evidence="1" id="KW-0813">Transport</keyword>
<dbReference type="PROSITE" id="PS51379">
    <property type="entry name" value="4FE4S_FER_2"/>
    <property type="match status" value="3"/>
</dbReference>
<dbReference type="HOGENOM" id="CLU_043374_3_3_2"/>
<dbReference type="GO" id="GO:0051539">
    <property type="term" value="F:4 iron, 4 sulfur cluster binding"/>
    <property type="evidence" value="ECO:0007669"/>
    <property type="project" value="UniProtKB-KW"/>
</dbReference>
<dbReference type="EMBL" id="CP000505">
    <property type="protein sequence ID" value="ABL77599.1"/>
    <property type="molecule type" value="Genomic_DNA"/>
</dbReference>
<feature type="domain" description="4Fe-4S ferredoxin-type" evidence="8">
    <location>
        <begin position="86"/>
        <end position="115"/>
    </location>
</feature>
<keyword evidence="4" id="KW-0677">Repeat</keyword>
<dbReference type="SUPFAM" id="SSF54862">
    <property type="entry name" value="4Fe-4S ferredoxins"/>
    <property type="match status" value="1"/>
</dbReference>
<keyword evidence="5" id="KW-0249">Electron transport</keyword>
<evidence type="ECO:0000256" key="6">
    <source>
        <dbReference type="ARBA" id="ARBA00023004"/>
    </source>
</evidence>
<protein>
    <submittedName>
        <fullName evidence="9">4Fe-4S ferredoxin, iron-sulfur binding domain protein</fullName>
    </submittedName>
</protein>
<evidence type="ECO:0000313" key="9">
    <source>
        <dbReference type="EMBL" id="ABL77599.1"/>
    </source>
</evidence>
<keyword evidence="3" id="KW-0479">Metal-binding</keyword>
<dbReference type="Gene3D" id="3.30.70.20">
    <property type="match status" value="2"/>
</dbReference>
<dbReference type="InterPro" id="IPR017896">
    <property type="entry name" value="4Fe4S_Fe-S-bd"/>
</dbReference>
<dbReference type="Pfam" id="PF12800">
    <property type="entry name" value="Fer4_4"/>
    <property type="match status" value="1"/>
</dbReference>
<dbReference type="InterPro" id="IPR050954">
    <property type="entry name" value="ET_IronSulfur_Cluster-Binding"/>
</dbReference>
<keyword evidence="10" id="KW-1185">Reference proteome</keyword>
<dbReference type="KEGG" id="tpe:Tpen_0189"/>
<name>A1RWL9_THEPD</name>
<evidence type="ECO:0000313" key="10">
    <source>
        <dbReference type="Proteomes" id="UP000000641"/>
    </source>
</evidence>
<dbReference type="InterPro" id="IPR017900">
    <property type="entry name" value="4Fe4S_Fe_S_CS"/>
</dbReference>
<accession>A1RWL9</accession>